<dbReference type="InterPro" id="IPR036890">
    <property type="entry name" value="HATPase_C_sf"/>
</dbReference>
<name>K2FWK1_9BACT</name>
<reference evidence="9" key="1">
    <citation type="journal article" date="2012" name="Science">
        <title>Fermentation, hydrogen, and sulfur metabolism in multiple uncultivated bacterial phyla.</title>
        <authorList>
            <person name="Wrighton K.C."/>
            <person name="Thomas B.C."/>
            <person name="Sharon I."/>
            <person name="Miller C.S."/>
            <person name="Castelle C.J."/>
            <person name="VerBerkmoes N.C."/>
            <person name="Wilkins M.J."/>
            <person name="Hettich R.L."/>
            <person name="Lipton M.S."/>
            <person name="Williams K.H."/>
            <person name="Long P.E."/>
            <person name="Banfield J.F."/>
        </authorList>
    </citation>
    <scope>NUCLEOTIDE SEQUENCE [LARGE SCALE GENOMIC DNA]</scope>
</reference>
<dbReference type="InterPro" id="IPR050736">
    <property type="entry name" value="Sensor_HK_Regulatory"/>
</dbReference>
<dbReference type="InterPro" id="IPR001610">
    <property type="entry name" value="PAC"/>
</dbReference>
<dbReference type="InterPro" id="IPR013655">
    <property type="entry name" value="PAS_fold_3"/>
</dbReference>
<evidence type="ECO:0000256" key="3">
    <source>
        <dbReference type="ARBA" id="ARBA00022679"/>
    </source>
</evidence>
<evidence type="ECO:0000256" key="6">
    <source>
        <dbReference type="SAM" id="Coils"/>
    </source>
</evidence>
<dbReference type="Gene3D" id="3.30.565.10">
    <property type="entry name" value="Histidine kinase-like ATPase, C-terminal domain"/>
    <property type="match status" value="1"/>
</dbReference>
<dbReference type="GO" id="GO:0000155">
    <property type="term" value="F:phosphorelay sensor kinase activity"/>
    <property type="evidence" value="ECO:0007669"/>
    <property type="project" value="InterPro"/>
</dbReference>
<dbReference type="InterPro" id="IPR000700">
    <property type="entry name" value="PAS-assoc_C"/>
</dbReference>
<evidence type="ECO:0000259" key="7">
    <source>
        <dbReference type="PROSITE" id="PS50109"/>
    </source>
</evidence>
<comment type="caution">
    <text evidence="9">The sequence shown here is derived from an EMBL/GenBank/DDBJ whole genome shotgun (WGS) entry which is preliminary data.</text>
</comment>
<dbReference type="SUPFAM" id="SSF47384">
    <property type="entry name" value="Homodimeric domain of signal transducing histidine kinase"/>
    <property type="match status" value="1"/>
</dbReference>
<feature type="coiled-coil region" evidence="6">
    <location>
        <begin position="296"/>
        <end position="326"/>
    </location>
</feature>
<dbReference type="CDD" id="cd00130">
    <property type="entry name" value="PAS"/>
    <property type="match status" value="1"/>
</dbReference>
<dbReference type="PANTHER" id="PTHR43711:SF31">
    <property type="entry name" value="HISTIDINE KINASE"/>
    <property type="match status" value="1"/>
</dbReference>
<dbReference type="InterPro" id="IPR000014">
    <property type="entry name" value="PAS"/>
</dbReference>
<dbReference type="CDD" id="cd00082">
    <property type="entry name" value="HisKA"/>
    <property type="match status" value="1"/>
</dbReference>
<dbReference type="InterPro" id="IPR003594">
    <property type="entry name" value="HATPase_dom"/>
</dbReference>
<dbReference type="SUPFAM" id="SSF55785">
    <property type="entry name" value="PYP-like sensor domain (PAS domain)"/>
    <property type="match status" value="2"/>
</dbReference>
<organism evidence="9">
    <name type="scientific">uncultured bacterium</name>
    <name type="common">gcode 4</name>
    <dbReference type="NCBI Taxonomy" id="1234023"/>
    <lineage>
        <taxon>Bacteria</taxon>
        <taxon>environmental samples</taxon>
    </lineage>
</organism>
<dbReference type="Gene3D" id="1.10.287.130">
    <property type="match status" value="1"/>
</dbReference>
<dbReference type="InterPro" id="IPR035965">
    <property type="entry name" value="PAS-like_dom_sf"/>
</dbReference>
<evidence type="ECO:0000259" key="8">
    <source>
        <dbReference type="PROSITE" id="PS50113"/>
    </source>
</evidence>
<sequence>MQTEEPIKKGADSIWIPKNFTDNSDEADLKGIFDENKRKPEISRNHFLLLDNEERQKISSIIIDNKEQILSEWLKEEEMYAFYKKYLLTEDEISVYLLYFWWERILNSLITELDESYAEWKYAYISTRFLAFIKQKKLEIDDLLQITIILKNCIIEHFLDHDLRVLNQITVIFDKITNNLSKNYNDIVIKLLKEYTNAIDNSNIISKTDIYWTIIEVNEAFCKLSGYTRDEMVWKPHNIVRHPDMPKETFRDMWETIKNKKIWKWVVKNRTKDNWSYWVKATVVPIVDEYDQIIEYISIRTEITELKEAYKNLEEYTEALNETNLVLKMNKGWSIESVNEEFLKMSWYKKEELIWKCYMPELLSCPLSNKKSIRIPIVSSDDIKEIQNCLMQNKIWKWVIKNINRKWLYFWTSSNLVPILDLNDNVTEYVMIQTDITDLEIAQQELKVSLIKQKELDTKKDEFLNIASHELRTPMTSVKWYISMILEWDAWEINPVVRTYLEQVYKSSERLLNLINDMLDISKIESGQEIIYEKLNLASLITETCIEIQALFEKKWQKFTNIIDFENFEYNTDWNKLKQVLLNLLWNAHKFTWEWWEIILETIIMEDKIKISIKDNWIWISKLDIPKVFEKFWQVKNSLIRDKSWTWLGLPISKAIVENLGWFIELESEIWLWSTFKIYLPLR</sequence>
<feature type="domain" description="PAC" evidence="8">
    <location>
        <begin position="261"/>
        <end position="315"/>
    </location>
</feature>
<comment type="catalytic activity">
    <reaction evidence="1">
        <text>ATP + protein L-histidine = ADP + protein N-phospho-L-histidine.</text>
        <dbReference type="EC" id="2.7.13.3"/>
    </reaction>
</comment>
<evidence type="ECO:0000256" key="4">
    <source>
        <dbReference type="ARBA" id="ARBA00022777"/>
    </source>
</evidence>
<dbReference type="SMART" id="SM00086">
    <property type="entry name" value="PAC"/>
    <property type="match status" value="2"/>
</dbReference>
<dbReference type="Gene3D" id="3.30.450.20">
    <property type="entry name" value="PAS domain"/>
    <property type="match status" value="2"/>
</dbReference>
<dbReference type="InterPro" id="IPR036097">
    <property type="entry name" value="HisK_dim/P_sf"/>
</dbReference>
<dbReference type="EC" id="2.7.13.3" evidence="2"/>
<keyword evidence="4" id="KW-0418">Kinase</keyword>
<keyword evidence="5" id="KW-0902">Two-component regulatory system</keyword>
<dbReference type="InterPro" id="IPR003661">
    <property type="entry name" value="HisK_dim/P_dom"/>
</dbReference>
<feature type="domain" description="PAC" evidence="8">
    <location>
        <begin position="396"/>
        <end position="448"/>
    </location>
</feature>
<dbReference type="SUPFAM" id="SSF55874">
    <property type="entry name" value="ATPase domain of HSP90 chaperone/DNA topoisomerase II/histidine kinase"/>
    <property type="match status" value="1"/>
</dbReference>
<dbReference type="Pfam" id="PF08447">
    <property type="entry name" value="PAS_3"/>
    <property type="match status" value="1"/>
</dbReference>
<dbReference type="PROSITE" id="PS50109">
    <property type="entry name" value="HIS_KIN"/>
    <property type="match status" value="1"/>
</dbReference>
<feature type="domain" description="Histidine kinase" evidence="7">
    <location>
        <begin position="466"/>
        <end position="683"/>
    </location>
</feature>
<accession>K2FWK1</accession>
<dbReference type="Pfam" id="PF02518">
    <property type="entry name" value="HATPase_c"/>
    <property type="match status" value="1"/>
</dbReference>
<dbReference type="Pfam" id="PF00512">
    <property type="entry name" value="HisKA"/>
    <property type="match status" value="1"/>
</dbReference>
<dbReference type="EMBL" id="AMFJ01000490">
    <property type="protein sequence ID" value="EKE27373.1"/>
    <property type="molecule type" value="Genomic_DNA"/>
</dbReference>
<gene>
    <name evidence="9" type="ORF">ACD_3C00216G0001</name>
</gene>
<dbReference type="SMART" id="SM00387">
    <property type="entry name" value="HATPase_c"/>
    <property type="match status" value="1"/>
</dbReference>
<evidence type="ECO:0000256" key="2">
    <source>
        <dbReference type="ARBA" id="ARBA00012438"/>
    </source>
</evidence>
<proteinExistence type="predicted"/>
<dbReference type="PANTHER" id="PTHR43711">
    <property type="entry name" value="TWO-COMPONENT HISTIDINE KINASE"/>
    <property type="match status" value="1"/>
</dbReference>
<dbReference type="SMART" id="SM00388">
    <property type="entry name" value="HisKA"/>
    <property type="match status" value="1"/>
</dbReference>
<dbReference type="NCBIfam" id="TIGR00229">
    <property type="entry name" value="sensory_box"/>
    <property type="match status" value="1"/>
</dbReference>
<dbReference type="Pfam" id="PF13426">
    <property type="entry name" value="PAS_9"/>
    <property type="match status" value="1"/>
</dbReference>
<protein>
    <recommendedName>
        <fullName evidence="2">histidine kinase</fullName>
        <ecNumber evidence="2">2.7.13.3</ecNumber>
    </recommendedName>
</protein>
<dbReference type="AlphaFoldDB" id="K2FWK1"/>
<keyword evidence="3" id="KW-0808">Transferase</keyword>
<evidence type="ECO:0000256" key="5">
    <source>
        <dbReference type="ARBA" id="ARBA00023012"/>
    </source>
</evidence>
<evidence type="ECO:0000256" key="1">
    <source>
        <dbReference type="ARBA" id="ARBA00000085"/>
    </source>
</evidence>
<dbReference type="PROSITE" id="PS50113">
    <property type="entry name" value="PAC"/>
    <property type="match status" value="2"/>
</dbReference>
<keyword evidence="6" id="KW-0175">Coiled coil</keyword>
<dbReference type="InterPro" id="IPR005467">
    <property type="entry name" value="His_kinase_dom"/>
</dbReference>
<evidence type="ECO:0000313" key="9">
    <source>
        <dbReference type="EMBL" id="EKE27373.1"/>
    </source>
</evidence>